<gene>
    <name evidence="10" type="ORF">APUU_30010A</name>
</gene>
<feature type="transmembrane region" description="Helical" evidence="8">
    <location>
        <begin position="48"/>
        <end position="69"/>
    </location>
</feature>
<evidence type="ECO:0000256" key="7">
    <source>
        <dbReference type="SAM" id="MobiDB-lite"/>
    </source>
</evidence>
<protein>
    <recommendedName>
        <fullName evidence="9">Amino acid permease/ SLC12A domain-containing protein</fullName>
    </recommendedName>
</protein>
<dbReference type="Proteomes" id="UP000654913">
    <property type="component" value="Chromosome 3"/>
</dbReference>
<evidence type="ECO:0000256" key="6">
    <source>
        <dbReference type="ARBA" id="ARBA00023136"/>
    </source>
</evidence>
<feature type="transmembrane region" description="Helical" evidence="8">
    <location>
        <begin position="237"/>
        <end position="261"/>
    </location>
</feature>
<evidence type="ECO:0000256" key="3">
    <source>
        <dbReference type="ARBA" id="ARBA00022692"/>
    </source>
</evidence>
<dbReference type="GO" id="GO:0016020">
    <property type="term" value="C:membrane"/>
    <property type="evidence" value="ECO:0007669"/>
    <property type="project" value="UniProtKB-SubCell"/>
</dbReference>
<dbReference type="InterPro" id="IPR050524">
    <property type="entry name" value="APC_YAT"/>
</dbReference>
<dbReference type="GeneID" id="64971790"/>
<accession>A0A7R7XI01</accession>
<keyword evidence="11" id="KW-1185">Reference proteome</keyword>
<dbReference type="FunFam" id="1.20.1740.10:FF:000006">
    <property type="entry name" value="General amino acid permease"/>
    <property type="match status" value="1"/>
</dbReference>
<feature type="domain" description="Amino acid permease/ SLC12A" evidence="9">
    <location>
        <begin position="47"/>
        <end position="507"/>
    </location>
</feature>
<dbReference type="KEGG" id="apuu:APUU_30010A"/>
<evidence type="ECO:0000256" key="5">
    <source>
        <dbReference type="ARBA" id="ARBA00022989"/>
    </source>
</evidence>
<dbReference type="EMBL" id="AP024445">
    <property type="protein sequence ID" value="BCS21785.1"/>
    <property type="molecule type" value="Genomic_DNA"/>
</dbReference>
<evidence type="ECO:0000313" key="11">
    <source>
        <dbReference type="Proteomes" id="UP000654913"/>
    </source>
</evidence>
<evidence type="ECO:0000256" key="2">
    <source>
        <dbReference type="ARBA" id="ARBA00022448"/>
    </source>
</evidence>
<feature type="transmembrane region" description="Helical" evidence="8">
    <location>
        <begin position="483"/>
        <end position="502"/>
    </location>
</feature>
<dbReference type="PANTHER" id="PTHR43341:SF39">
    <property type="entry name" value="AMINO ACID TRANSPORTER (EUROFUNG)-RELATED"/>
    <property type="match status" value="1"/>
</dbReference>
<keyword evidence="4" id="KW-0029">Amino-acid transport</keyword>
<dbReference type="InterPro" id="IPR004840">
    <property type="entry name" value="Amino_acid_permease_CS"/>
</dbReference>
<feature type="transmembrane region" description="Helical" evidence="8">
    <location>
        <begin position="376"/>
        <end position="396"/>
    </location>
</feature>
<dbReference type="Pfam" id="PF00324">
    <property type="entry name" value="AA_permease"/>
    <property type="match status" value="1"/>
</dbReference>
<keyword evidence="6 8" id="KW-0472">Membrane</keyword>
<dbReference type="PIRSF" id="PIRSF006060">
    <property type="entry name" value="AA_transporter"/>
    <property type="match status" value="1"/>
</dbReference>
<evidence type="ECO:0000259" key="9">
    <source>
        <dbReference type="Pfam" id="PF00324"/>
    </source>
</evidence>
<evidence type="ECO:0000313" key="10">
    <source>
        <dbReference type="EMBL" id="BCS21785.1"/>
    </source>
</evidence>
<feature type="region of interest" description="Disordered" evidence="7">
    <location>
        <begin position="1"/>
        <end position="25"/>
    </location>
</feature>
<keyword evidence="5 8" id="KW-1133">Transmembrane helix</keyword>
<feature type="transmembrane region" description="Helical" evidence="8">
    <location>
        <begin position="157"/>
        <end position="178"/>
    </location>
</feature>
<proteinExistence type="predicted"/>
<reference evidence="10" key="1">
    <citation type="submission" date="2021-01" db="EMBL/GenBank/DDBJ databases">
        <authorList>
            <consortium name="Aspergillus puulaauensis MK2 genome sequencing consortium"/>
            <person name="Kazuki M."/>
            <person name="Futagami T."/>
        </authorList>
    </citation>
    <scope>NUCLEOTIDE SEQUENCE</scope>
    <source>
        <strain evidence="10">MK2</strain>
    </source>
</reference>
<keyword evidence="2" id="KW-0813">Transport</keyword>
<dbReference type="InterPro" id="IPR004841">
    <property type="entry name" value="AA-permease/SLC12A_dom"/>
</dbReference>
<dbReference type="PANTHER" id="PTHR43341">
    <property type="entry name" value="AMINO ACID PERMEASE"/>
    <property type="match status" value="1"/>
</dbReference>
<sequence>MTGNNGSESIDLAELGSPSTTENPVKAKVEDLREGNQSVKRGLKSRHFTLMAFGSAVGTGLFLAIGEALSRGGPLSVFLSYSITSLAVYATMQCLGEMGTWMPVAGAIPTYCSRFVDDALGFAVGWNVWYANAMVVCAEASAAALVIEYWTTSVNPAVWITIIIIVVVLLNIIVVSIFGEAEFIFSIIKLSTMIGLLILSLVIDLGGAPGQDRLGFHYWMHPGAMREYIGTGPTGRFAGWFSTVVAAAFAFGGSEGIIAAAGEAQNPRKNIPMAIRIIFFRILLFYVLGSLAVGLIVPYNDSKLLHGGAGAAASPWVIGIVNAGIPVLPSILNAVILVSAISVANNMLFNASRYLYSLAQCGQAPRFLLRCSSRGIPYYAVGVTSSVSLLTYMSVSNGAGKVFLWFMNITTFSSFLTWMTIALSYIRFRAAIIAQGIGLDLLPFRTPFQPYAAYFSLVYFGFVALGNGFAVFTDGNWSTSDFIAAYIGLPIYICLFVFWKVFKKTRFVRARAADLSVPGGTVVHGGLDLENAEIAQTEAMKER</sequence>
<keyword evidence="3 8" id="KW-0812">Transmembrane</keyword>
<feature type="transmembrane region" description="Helical" evidence="8">
    <location>
        <begin position="402"/>
        <end position="426"/>
    </location>
</feature>
<evidence type="ECO:0000256" key="1">
    <source>
        <dbReference type="ARBA" id="ARBA00004141"/>
    </source>
</evidence>
<feature type="transmembrane region" description="Helical" evidence="8">
    <location>
        <begin position="273"/>
        <end position="296"/>
    </location>
</feature>
<dbReference type="GO" id="GO:0015171">
    <property type="term" value="F:amino acid transmembrane transporter activity"/>
    <property type="evidence" value="ECO:0007669"/>
    <property type="project" value="TreeGrafter"/>
</dbReference>
<feature type="transmembrane region" description="Helical" evidence="8">
    <location>
        <begin position="190"/>
        <end position="210"/>
    </location>
</feature>
<dbReference type="RefSeq" id="XP_041553979.1">
    <property type="nucleotide sequence ID" value="XM_041701056.1"/>
</dbReference>
<evidence type="ECO:0000256" key="8">
    <source>
        <dbReference type="SAM" id="Phobius"/>
    </source>
</evidence>
<reference evidence="10" key="2">
    <citation type="submission" date="2021-02" db="EMBL/GenBank/DDBJ databases">
        <title>Aspergillus puulaauensis MK2 genome sequence.</title>
        <authorList>
            <person name="Futagami T."/>
            <person name="Mori K."/>
            <person name="Kadooka C."/>
            <person name="Tanaka T."/>
        </authorList>
    </citation>
    <scope>NUCLEOTIDE SEQUENCE</scope>
    <source>
        <strain evidence="10">MK2</strain>
    </source>
</reference>
<organism evidence="10 11">
    <name type="scientific">Aspergillus puulaauensis</name>
    <dbReference type="NCBI Taxonomy" id="1220207"/>
    <lineage>
        <taxon>Eukaryota</taxon>
        <taxon>Fungi</taxon>
        <taxon>Dikarya</taxon>
        <taxon>Ascomycota</taxon>
        <taxon>Pezizomycotina</taxon>
        <taxon>Eurotiomycetes</taxon>
        <taxon>Eurotiomycetidae</taxon>
        <taxon>Eurotiales</taxon>
        <taxon>Aspergillaceae</taxon>
        <taxon>Aspergillus</taxon>
    </lineage>
</organism>
<dbReference type="OrthoDB" id="3900342at2759"/>
<evidence type="ECO:0000256" key="4">
    <source>
        <dbReference type="ARBA" id="ARBA00022970"/>
    </source>
</evidence>
<feature type="transmembrane region" description="Helical" evidence="8">
    <location>
        <begin position="316"/>
        <end position="344"/>
    </location>
</feature>
<comment type="subcellular location">
    <subcellularLocation>
        <location evidence="1">Membrane</location>
        <topology evidence="1">Multi-pass membrane protein</topology>
    </subcellularLocation>
</comment>
<feature type="transmembrane region" description="Helical" evidence="8">
    <location>
        <begin position="129"/>
        <end position="151"/>
    </location>
</feature>
<name>A0A7R7XI01_9EURO</name>
<feature type="transmembrane region" description="Helical" evidence="8">
    <location>
        <begin position="451"/>
        <end position="471"/>
    </location>
</feature>
<dbReference type="AlphaFoldDB" id="A0A7R7XI01"/>
<dbReference type="Gene3D" id="1.20.1740.10">
    <property type="entry name" value="Amino acid/polyamine transporter I"/>
    <property type="match status" value="1"/>
</dbReference>
<dbReference type="PROSITE" id="PS00218">
    <property type="entry name" value="AMINO_ACID_PERMEASE_1"/>
    <property type="match status" value="1"/>
</dbReference>